<evidence type="ECO:0000256" key="5">
    <source>
        <dbReference type="PROSITE-ProRule" id="PRU00134"/>
    </source>
</evidence>
<dbReference type="GO" id="GO:0003723">
    <property type="term" value="F:RNA binding"/>
    <property type="evidence" value="ECO:0007669"/>
    <property type="project" value="UniProtKB-UniRule"/>
</dbReference>
<dbReference type="Gene3D" id="2.30.30.140">
    <property type="match status" value="3"/>
</dbReference>
<feature type="region of interest" description="Disordered" evidence="7">
    <location>
        <begin position="391"/>
        <end position="499"/>
    </location>
</feature>
<dbReference type="CDD" id="cd20379">
    <property type="entry name" value="Tudor_dTUD-like"/>
    <property type="match status" value="1"/>
</dbReference>
<dbReference type="InterPro" id="IPR002999">
    <property type="entry name" value="Tudor"/>
</dbReference>
<dbReference type="SUPFAM" id="SSF63748">
    <property type="entry name" value="Tudor/PWWP/MBT"/>
    <property type="match status" value="3"/>
</dbReference>
<dbReference type="InterPro" id="IPR012677">
    <property type="entry name" value="Nucleotide-bd_a/b_plait_sf"/>
</dbReference>
<evidence type="ECO:0000256" key="4">
    <source>
        <dbReference type="ARBA" id="ARBA00022884"/>
    </source>
</evidence>
<evidence type="ECO:0000256" key="7">
    <source>
        <dbReference type="SAM" id="MobiDB-lite"/>
    </source>
</evidence>
<feature type="domain" description="MYND-type" evidence="10">
    <location>
        <begin position="245"/>
        <end position="280"/>
    </location>
</feature>
<feature type="compositionally biased region" description="Basic and acidic residues" evidence="7">
    <location>
        <begin position="441"/>
        <end position="466"/>
    </location>
</feature>
<name>A0A151XH97_9HYME</name>
<evidence type="ECO:0000259" key="8">
    <source>
        <dbReference type="PROSITE" id="PS50102"/>
    </source>
</evidence>
<keyword evidence="12" id="KW-1185">Reference proteome</keyword>
<dbReference type="PANTHER" id="PTHR16442:SF1">
    <property type="entry name" value="RING FINGER PROTEIN 17"/>
    <property type="match status" value="1"/>
</dbReference>
<keyword evidence="1" id="KW-0479">Metal-binding</keyword>
<dbReference type="STRING" id="64791.A0A151XH97"/>
<dbReference type="InterPro" id="IPR002893">
    <property type="entry name" value="Znf_MYND"/>
</dbReference>
<dbReference type="KEGG" id="mzt:108728192"/>
<proteinExistence type="predicted"/>
<dbReference type="Pfam" id="PF00076">
    <property type="entry name" value="RRM_1"/>
    <property type="match status" value="1"/>
</dbReference>
<dbReference type="Pfam" id="PF01753">
    <property type="entry name" value="zf-MYND"/>
    <property type="match status" value="1"/>
</dbReference>
<feature type="compositionally biased region" description="Polar residues" evidence="7">
    <location>
        <begin position="421"/>
        <end position="440"/>
    </location>
</feature>
<accession>A0A151XH97</accession>
<dbReference type="SMART" id="SM00333">
    <property type="entry name" value="TUDOR"/>
    <property type="match status" value="3"/>
</dbReference>
<reference evidence="11 12" key="1">
    <citation type="submission" date="2015-09" db="EMBL/GenBank/DDBJ databases">
        <title>Trachymyrmex zeteki WGS genome.</title>
        <authorList>
            <person name="Nygaard S."/>
            <person name="Hu H."/>
            <person name="Boomsma J."/>
            <person name="Zhang G."/>
        </authorList>
    </citation>
    <scope>NUCLEOTIDE SEQUENCE [LARGE SCALE GENOMIC DNA]</scope>
    <source>
        <strain evidence="11">Tzet28-1</strain>
        <tissue evidence="11">Whole body</tissue>
    </source>
</reference>
<feature type="domain" description="Tudor" evidence="9">
    <location>
        <begin position="1139"/>
        <end position="1197"/>
    </location>
</feature>
<feature type="compositionally biased region" description="Polar residues" evidence="7">
    <location>
        <begin position="488"/>
        <end position="499"/>
    </location>
</feature>
<evidence type="ECO:0000259" key="10">
    <source>
        <dbReference type="PROSITE" id="PS50865"/>
    </source>
</evidence>
<organism evidence="11 12">
    <name type="scientific">Mycetomoellerius zeteki</name>
    <dbReference type="NCBI Taxonomy" id="64791"/>
    <lineage>
        <taxon>Eukaryota</taxon>
        <taxon>Metazoa</taxon>
        <taxon>Ecdysozoa</taxon>
        <taxon>Arthropoda</taxon>
        <taxon>Hexapoda</taxon>
        <taxon>Insecta</taxon>
        <taxon>Pterygota</taxon>
        <taxon>Neoptera</taxon>
        <taxon>Endopterygota</taxon>
        <taxon>Hymenoptera</taxon>
        <taxon>Apocrita</taxon>
        <taxon>Aculeata</taxon>
        <taxon>Formicoidea</taxon>
        <taxon>Formicidae</taxon>
        <taxon>Myrmicinae</taxon>
        <taxon>Mycetomoellerius</taxon>
    </lineage>
</organism>
<feature type="domain" description="Tudor" evidence="9">
    <location>
        <begin position="938"/>
        <end position="996"/>
    </location>
</feature>
<protein>
    <submittedName>
        <fullName evidence="11">RING finger protein 17</fullName>
    </submittedName>
</protein>
<evidence type="ECO:0000256" key="2">
    <source>
        <dbReference type="ARBA" id="ARBA00022771"/>
    </source>
</evidence>
<gene>
    <name evidence="11" type="ORF">ALC60_01158</name>
</gene>
<dbReference type="Gene3D" id="6.10.140.2220">
    <property type="match status" value="1"/>
</dbReference>
<dbReference type="SUPFAM" id="SSF144232">
    <property type="entry name" value="HIT/MYND zinc finger-like"/>
    <property type="match status" value="1"/>
</dbReference>
<dbReference type="PROSITE" id="PS50102">
    <property type="entry name" value="RRM"/>
    <property type="match status" value="1"/>
</dbReference>
<dbReference type="Pfam" id="PF00567">
    <property type="entry name" value="TUDOR"/>
    <property type="match status" value="3"/>
</dbReference>
<keyword evidence="2 5" id="KW-0863">Zinc-finger</keyword>
<evidence type="ECO:0000259" key="9">
    <source>
        <dbReference type="PROSITE" id="PS50304"/>
    </source>
</evidence>
<dbReference type="EMBL" id="KQ982130">
    <property type="protein sequence ID" value="KYQ59773.1"/>
    <property type="molecule type" value="Genomic_DNA"/>
</dbReference>
<dbReference type="CDD" id="cd00590">
    <property type="entry name" value="RRM_SF"/>
    <property type="match status" value="1"/>
</dbReference>
<dbReference type="OrthoDB" id="10023235at2759"/>
<evidence type="ECO:0000256" key="6">
    <source>
        <dbReference type="PROSITE-ProRule" id="PRU00176"/>
    </source>
</evidence>
<evidence type="ECO:0000313" key="11">
    <source>
        <dbReference type="EMBL" id="KYQ59773.1"/>
    </source>
</evidence>
<dbReference type="PROSITE" id="PS50865">
    <property type="entry name" value="ZF_MYND_2"/>
    <property type="match status" value="1"/>
</dbReference>
<dbReference type="InterPro" id="IPR035979">
    <property type="entry name" value="RBD_domain_sf"/>
</dbReference>
<dbReference type="SUPFAM" id="SSF54928">
    <property type="entry name" value="RNA-binding domain, RBD"/>
    <property type="match status" value="1"/>
</dbReference>
<sequence length="1267" mass="145772">MAYYDAHTDDTEQMLGVDRMDVEYTIYVTNLPIELNEDGIRDIFSQYGKIKEMFHPRNATWAYVTYGTYREAELAMRELHEKRPLCLKVALAKERATREEIYFEKPKVIDTADSPPSIHNDVKYQNMGRGQSTPVFRKHVMPHLTIPCNFANYGSLSSLPSCSQTHGIYEFEDPYMNTNKLWTRGVITVTPNGKRHVSLGRGYTLYEYPEPHPKVEECISNIYEQRNNGLYEYSKDKFKNEVQNCSVCSTKTTKHCEKCHTYYCSKACQLEDWPQHQAECVPALVEEINDMSLQINQDANQIKKTTTSNVDKTTKSGNVKLRRPNTCNVMQIENSNNTIENIHEHENDIEATRKSINNIQDRHISASQRVNNINESQTNESKMADQPVINTTNTKEFSQQHRLRGYNNTNESIDQSKKNNECSSTSSFIGRNQHSRNYQNDSKKTNFKERYENDSDRTYNNDRDPPPQRNSFQNDKGSANYNDRENTNRQGSISSNTSVNNDLAFYKDTQLSKTKFITVEVIIPLDNNEYWIYKLEDTNARTDLMMKLQDIARKSRYVQPIIGKVYGVLYETVWQRAMVISLNPIKVHFIDFGNYEILKNNNELKDIGDLIKFPKFARKIRLTQGISDKHRNLQQGEKISVRLLSINSEKTIIVEVEEEESTIKNLSSCTESVSNGTKKKLLPQKNVMVSSNKSTNVSTIQIPSVLDALADLTQNSSELQINGYIQFFESTQKNVYGATLLPQVFSDELRMVFEHIQDECSKIQIPADYKPKAEELICGNWDGFWYRGYISTNPDSIFAIDETRILQVNEIIPCPKKYLNICAFGVICEITDSTVKLEMNNNYEFTSIINENSNGQKSLEIKIKVNSKLELKAVVRTWKPTNSSNFELKNGSKICLTSYRNHYYMFARSLEEADVEYYNNIMQSVAQYAQTAPYLTESPPDKEVVIAPFEGDGNSYRAMVLKTQNNKAQIVYIDFGNLTEIDIKDLKVMPYHSQQRSCAIKVILKDVPRDVPMNQEVDMYLRYLSGTEVPLICTFEGLSKDGVRLTIADKGECVNDKINQLLIPGWKKENDNTCYMFSDLKVASLGHVGDTVDALVVYAVKDDIMSYMIGPCDVELMTHILEVMPEMLKEYCEKMEYYIPRTEELCLALYDGMWYRALCLNPRESYRTAQIFFIDYGNVESVEHKDIRLMPKDFILPKAFANMCKLVNLAPINSNGQYSEAVQKKLKELIEENSPIKIKIVEYSEEDGSYKIEVPEVRAILIKHGLV</sequence>
<keyword evidence="4 6" id="KW-0694">RNA-binding</keyword>
<evidence type="ECO:0000256" key="3">
    <source>
        <dbReference type="ARBA" id="ARBA00022833"/>
    </source>
</evidence>
<dbReference type="PANTHER" id="PTHR16442">
    <property type="entry name" value="RING FINGER PROTEIN 17"/>
    <property type="match status" value="1"/>
</dbReference>
<dbReference type="GO" id="GO:0008270">
    <property type="term" value="F:zinc ion binding"/>
    <property type="evidence" value="ECO:0007669"/>
    <property type="project" value="UniProtKB-KW"/>
</dbReference>
<evidence type="ECO:0000313" key="12">
    <source>
        <dbReference type="Proteomes" id="UP000075809"/>
    </source>
</evidence>
<keyword evidence="3" id="KW-0862">Zinc</keyword>
<dbReference type="SMART" id="SM00360">
    <property type="entry name" value="RRM"/>
    <property type="match status" value="1"/>
</dbReference>
<dbReference type="Gene3D" id="3.30.70.330">
    <property type="match status" value="1"/>
</dbReference>
<feature type="domain" description="RRM" evidence="8">
    <location>
        <begin position="24"/>
        <end position="92"/>
    </location>
</feature>
<evidence type="ECO:0000256" key="1">
    <source>
        <dbReference type="ARBA" id="ARBA00022723"/>
    </source>
</evidence>
<dbReference type="PROSITE" id="PS50304">
    <property type="entry name" value="TUDOR"/>
    <property type="match status" value="2"/>
</dbReference>
<dbReference type="AlphaFoldDB" id="A0A151XH97"/>
<feature type="compositionally biased region" description="Polar residues" evidence="7">
    <location>
        <begin position="469"/>
        <end position="481"/>
    </location>
</feature>
<dbReference type="InterPro" id="IPR000504">
    <property type="entry name" value="RRM_dom"/>
</dbReference>
<dbReference type="Proteomes" id="UP000075809">
    <property type="component" value="Unassembled WGS sequence"/>
</dbReference>